<comment type="similarity">
    <text evidence="1">Belongs to the MYST (SAS/MOZ) family.</text>
</comment>
<feature type="domain" description="MYST-type HAT" evidence="6">
    <location>
        <begin position="1"/>
        <end position="239"/>
    </location>
</feature>
<evidence type="ECO:0000313" key="7">
    <source>
        <dbReference type="EMBL" id="PVU86611.1"/>
    </source>
</evidence>
<evidence type="ECO:0000256" key="2">
    <source>
        <dbReference type="ARBA" id="ARBA00013184"/>
    </source>
</evidence>
<evidence type="ECO:0000256" key="4">
    <source>
        <dbReference type="ARBA" id="ARBA00022990"/>
    </source>
</evidence>
<keyword evidence="8" id="KW-1185">Reference proteome</keyword>
<dbReference type="OrthoDB" id="787137at2759"/>
<dbReference type="EMBL" id="MBFS01003449">
    <property type="protein sequence ID" value="PVU86611.1"/>
    <property type="molecule type" value="Genomic_DNA"/>
</dbReference>
<evidence type="ECO:0000259" key="6">
    <source>
        <dbReference type="PROSITE" id="PS51726"/>
    </source>
</evidence>
<keyword evidence="4" id="KW-0007">Acetylation</keyword>
<dbReference type="SUPFAM" id="SSF55729">
    <property type="entry name" value="Acyl-CoA N-acyltransferases (Nat)"/>
    <property type="match status" value="1"/>
</dbReference>
<comment type="caution">
    <text evidence="7">The sequence shown here is derived from an EMBL/GenBank/DDBJ whole genome shotgun (WGS) entry which is preliminary data.</text>
</comment>
<dbReference type="Gene3D" id="3.40.630.30">
    <property type="match status" value="1"/>
</dbReference>
<dbReference type="InterPro" id="IPR036388">
    <property type="entry name" value="WH-like_DNA-bd_sf"/>
</dbReference>
<dbReference type="STRING" id="133381.A0A2T9Y2P6"/>
<dbReference type="AlphaFoldDB" id="A0A2T9Y2P6"/>
<dbReference type="InterPro" id="IPR002717">
    <property type="entry name" value="HAT_MYST-type"/>
</dbReference>
<keyword evidence="3" id="KW-0808">Transferase</keyword>
<dbReference type="Pfam" id="PF01853">
    <property type="entry name" value="MOZ_SAS"/>
    <property type="match status" value="1"/>
</dbReference>
<evidence type="ECO:0000256" key="5">
    <source>
        <dbReference type="PIRSR" id="PIRSR602717-51"/>
    </source>
</evidence>
<dbReference type="Proteomes" id="UP000245609">
    <property type="component" value="Unassembled WGS sequence"/>
</dbReference>
<feature type="active site" description="Proton donor/acceptor" evidence="5">
    <location>
        <position position="102"/>
    </location>
</feature>
<dbReference type="EC" id="2.3.1.48" evidence="2"/>
<evidence type="ECO:0000256" key="1">
    <source>
        <dbReference type="ARBA" id="ARBA00010107"/>
    </source>
</evidence>
<evidence type="ECO:0000256" key="3">
    <source>
        <dbReference type="ARBA" id="ARBA00022679"/>
    </source>
</evidence>
<name>A0A2T9Y2P6_9FUNG</name>
<dbReference type="InterPro" id="IPR016181">
    <property type="entry name" value="Acyl_CoA_acyltransferase"/>
</dbReference>
<dbReference type="GO" id="GO:0004402">
    <property type="term" value="F:histone acetyltransferase activity"/>
    <property type="evidence" value="ECO:0007669"/>
    <property type="project" value="InterPro"/>
</dbReference>
<sequence length="239" mass="27116">MLNIQGLYCQNLSLLSKLFLDQKTLFYDISLFLFYTLYSKSTILGYDPTFVGYFSKEKVSVENYNLACVLTFPQYRGQHYGTLLVELSYEISKLKKVVGSPEKPLSTQGLSVYKTYWRSSILLNLLQKSKQPTPPQTSKSTSSDLVSTKLSLNDQSSPLPETTALETFLVFSISELSAETAITVPDILATLDDLNLLSKWHDEHTVYLTFNFLLDTIKRLNISFKKRLDPSGVIAENLY</sequence>
<dbReference type="PROSITE" id="PS51726">
    <property type="entry name" value="MYST_HAT"/>
    <property type="match status" value="1"/>
</dbReference>
<dbReference type="GO" id="GO:0006355">
    <property type="term" value="P:regulation of DNA-templated transcription"/>
    <property type="evidence" value="ECO:0007669"/>
    <property type="project" value="InterPro"/>
</dbReference>
<dbReference type="InterPro" id="IPR050603">
    <property type="entry name" value="MYST_HAT"/>
</dbReference>
<gene>
    <name evidence="7" type="ORF">BB560_006637</name>
</gene>
<dbReference type="Gene3D" id="1.10.10.10">
    <property type="entry name" value="Winged helix-like DNA-binding domain superfamily/Winged helix DNA-binding domain"/>
    <property type="match status" value="1"/>
</dbReference>
<dbReference type="PANTHER" id="PTHR10615">
    <property type="entry name" value="HISTONE ACETYLTRANSFERASE"/>
    <property type="match status" value="1"/>
</dbReference>
<evidence type="ECO:0000313" key="8">
    <source>
        <dbReference type="Proteomes" id="UP000245609"/>
    </source>
</evidence>
<protein>
    <recommendedName>
        <fullName evidence="2">histone acetyltransferase</fullName>
        <ecNumber evidence="2">2.3.1.48</ecNumber>
    </recommendedName>
</protein>
<reference evidence="7 8" key="1">
    <citation type="journal article" date="2018" name="MBio">
        <title>Comparative Genomics Reveals the Core Gene Toolbox for the Fungus-Insect Symbiosis.</title>
        <authorList>
            <person name="Wang Y."/>
            <person name="Stata M."/>
            <person name="Wang W."/>
            <person name="Stajich J.E."/>
            <person name="White M.M."/>
            <person name="Moncalvo J.M."/>
        </authorList>
    </citation>
    <scope>NUCLEOTIDE SEQUENCE [LARGE SCALE GENOMIC DNA]</scope>
    <source>
        <strain evidence="7 8">SC-DP-2</strain>
    </source>
</reference>
<organism evidence="7 8">
    <name type="scientific">Smittium megazygosporum</name>
    <dbReference type="NCBI Taxonomy" id="133381"/>
    <lineage>
        <taxon>Eukaryota</taxon>
        <taxon>Fungi</taxon>
        <taxon>Fungi incertae sedis</taxon>
        <taxon>Zoopagomycota</taxon>
        <taxon>Kickxellomycotina</taxon>
        <taxon>Harpellomycetes</taxon>
        <taxon>Harpellales</taxon>
        <taxon>Legeriomycetaceae</taxon>
        <taxon>Smittium</taxon>
    </lineage>
</organism>
<proteinExistence type="inferred from homology"/>
<accession>A0A2T9Y2P6</accession>